<dbReference type="Pfam" id="PF00583">
    <property type="entry name" value="Acetyltransf_1"/>
    <property type="match status" value="1"/>
</dbReference>
<dbReference type="KEGG" id="aja:AJAP_29835"/>
<reference evidence="4 5" key="1">
    <citation type="journal article" date="2014" name="J. Biotechnol.">
        <title>Complete genome sequence of the actinobacterium Amycolatopsis japonica MG417-CF17(T) (=DSM 44213T) producing (S,S)-N,N'-ethylenediaminedisuccinic acid.</title>
        <authorList>
            <person name="Stegmann E."/>
            <person name="Albersmeier A."/>
            <person name="Spohn M."/>
            <person name="Gert H."/>
            <person name="Weber T."/>
            <person name="Wohlleben W."/>
            <person name="Kalinowski J."/>
            <person name="Ruckert C."/>
        </authorList>
    </citation>
    <scope>NUCLEOTIDE SEQUENCE [LARGE SCALE GENOMIC DNA]</scope>
    <source>
        <strain evidence="5">MG417-CF17 (DSM 44213)</strain>
    </source>
</reference>
<dbReference type="AlphaFoldDB" id="A0A075UX25"/>
<gene>
    <name evidence="4" type="ORF">AJAP_29835</name>
</gene>
<dbReference type="InterPro" id="IPR016181">
    <property type="entry name" value="Acyl_CoA_acyltransferase"/>
</dbReference>
<keyword evidence="5" id="KW-1185">Reference proteome</keyword>
<keyword evidence="1" id="KW-0808">Transferase</keyword>
<dbReference type="Gene3D" id="3.40.630.30">
    <property type="match status" value="1"/>
</dbReference>
<dbReference type="CDD" id="cd04301">
    <property type="entry name" value="NAT_SF"/>
    <property type="match status" value="1"/>
</dbReference>
<dbReference type="HOGENOM" id="CLU_013985_34_4_11"/>
<dbReference type="PROSITE" id="PS51186">
    <property type="entry name" value="GNAT"/>
    <property type="match status" value="1"/>
</dbReference>
<evidence type="ECO:0000313" key="5">
    <source>
        <dbReference type="Proteomes" id="UP000028492"/>
    </source>
</evidence>
<dbReference type="STRING" id="208439.AJAP_29835"/>
<dbReference type="InterPro" id="IPR000182">
    <property type="entry name" value="GNAT_dom"/>
</dbReference>
<dbReference type="GO" id="GO:0016747">
    <property type="term" value="F:acyltransferase activity, transferring groups other than amino-acyl groups"/>
    <property type="evidence" value="ECO:0007669"/>
    <property type="project" value="InterPro"/>
</dbReference>
<feature type="domain" description="N-acetyltransferase" evidence="3">
    <location>
        <begin position="4"/>
        <end position="149"/>
    </location>
</feature>
<dbReference type="EMBL" id="CP008953">
    <property type="protein sequence ID" value="AIG78797.1"/>
    <property type="molecule type" value="Genomic_DNA"/>
</dbReference>
<organism evidence="4 5">
    <name type="scientific">Amycolatopsis japonica</name>
    <dbReference type="NCBI Taxonomy" id="208439"/>
    <lineage>
        <taxon>Bacteria</taxon>
        <taxon>Bacillati</taxon>
        <taxon>Actinomycetota</taxon>
        <taxon>Actinomycetes</taxon>
        <taxon>Pseudonocardiales</taxon>
        <taxon>Pseudonocardiaceae</taxon>
        <taxon>Amycolatopsis</taxon>
        <taxon>Amycolatopsis japonica group</taxon>
    </lineage>
</organism>
<dbReference type="InterPro" id="IPR050832">
    <property type="entry name" value="Bact_Acetyltransf"/>
</dbReference>
<evidence type="ECO:0000313" key="4">
    <source>
        <dbReference type="EMBL" id="AIG78797.1"/>
    </source>
</evidence>
<dbReference type="eggNOG" id="COG0456">
    <property type="taxonomic scope" value="Bacteria"/>
</dbReference>
<proteinExistence type="predicted"/>
<sequence>MAIMEIRHARATDAPAVTTLLAELGYPDNNETDVRGRLERWARHPEGAAFVAESDGTVVGVIAVVAIPLLEREGAVGRIVALVVDETRRGTGVGRALITAAEEQALRWGCGAMEVSSSRRRTGAHAFYRARGYEDRCERSAKFFRDLTA</sequence>
<protein>
    <recommendedName>
        <fullName evidence="3">N-acetyltransferase domain-containing protein</fullName>
    </recommendedName>
</protein>
<evidence type="ECO:0000256" key="1">
    <source>
        <dbReference type="ARBA" id="ARBA00022679"/>
    </source>
</evidence>
<dbReference type="Proteomes" id="UP000028492">
    <property type="component" value="Chromosome"/>
</dbReference>
<evidence type="ECO:0000259" key="3">
    <source>
        <dbReference type="PROSITE" id="PS51186"/>
    </source>
</evidence>
<dbReference type="PANTHER" id="PTHR43877:SF2">
    <property type="entry name" value="AMINOALKYLPHOSPHONATE N-ACETYLTRANSFERASE-RELATED"/>
    <property type="match status" value="1"/>
</dbReference>
<dbReference type="SUPFAM" id="SSF55729">
    <property type="entry name" value="Acyl-CoA N-acyltransferases (Nat)"/>
    <property type="match status" value="1"/>
</dbReference>
<name>A0A075UX25_9PSEU</name>
<accession>A0A075UX25</accession>
<evidence type="ECO:0000256" key="2">
    <source>
        <dbReference type="ARBA" id="ARBA00023315"/>
    </source>
</evidence>
<dbReference type="PANTHER" id="PTHR43877">
    <property type="entry name" value="AMINOALKYLPHOSPHONATE N-ACETYLTRANSFERASE-RELATED-RELATED"/>
    <property type="match status" value="1"/>
</dbReference>
<keyword evidence="2" id="KW-0012">Acyltransferase</keyword>